<name>V7IAU6_EIKCO</name>
<gene>
    <name evidence="2" type="ORF">HMPREF1177_01491</name>
</gene>
<dbReference type="PATRIC" id="fig|1073362.3.peg.1702"/>
<evidence type="ECO:0000313" key="3">
    <source>
        <dbReference type="Proteomes" id="UP000018554"/>
    </source>
</evidence>
<evidence type="ECO:0000313" key="2">
    <source>
        <dbReference type="EMBL" id="ETA83330.1"/>
    </source>
</evidence>
<dbReference type="Proteomes" id="UP000018554">
    <property type="component" value="Unassembled WGS sequence"/>
</dbReference>
<dbReference type="RefSeq" id="WP_023887512.1">
    <property type="nucleotide sequence ID" value="NZ_KI635563.1"/>
</dbReference>
<keyword evidence="3" id="KW-1185">Reference proteome</keyword>
<organism evidence="2 3">
    <name type="scientific">Eikenella corrodens CC92I</name>
    <dbReference type="NCBI Taxonomy" id="1073362"/>
    <lineage>
        <taxon>Bacteria</taxon>
        <taxon>Pseudomonadati</taxon>
        <taxon>Pseudomonadota</taxon>
        <taxon>Betaproteobacteria</taxon>
        <taxon>Neisseriales</taxon>
        <taxon>Neisseriaceae</taxon>
        <taxon>Eikenella</taxon>
    </lineage>
</organism>
<dbReference type="EMBL" id="AZGQ01000007">
    <property type="protein sequence ID" value="ETA83330.1"/>
    <property type="molecule type" value="Genomic_DNA"/>
</dbReference>
<reference evidence="2 3" key="1">
    <citation type="submission" date="2013-11" db="EMBL/GenBank/DDBJ databases">
        <title>The Genome Sequence of Eikenella corrodens CC92I.</title>
        <authorList>
            <consortium name="The Broad Institute Genomics Platform"/>
            <person name="Earl A."/>
            <person name="Allen-Vercoe E."/>
            <person name="Daigneault M."/>
            <person name="Young S.K."/>
            <person name="Zeng Q."/>
            <person name="Gargeya S."/>
            <person name="Fitzgerald M."/>
            <person name="Abouelleil A."/>
            <person name="Alvarado L."/>
            <person name="Chapman S.B."/>
            <person name="Gainer-Dewar J."/>
            <person name="Goldberg J."/>
            <person name="Griggs A."/>
            <person name="Gujja S."/>
            <person name="Hansen M."/>
            <person name="Howarth C."/>
            <person name="Imamovic A."/>
            <person name="Ireland A."/>
            <person name="Larimer J."/>
            <person name="McCowan C."/>
            <person name="Murphy C."/>
            <person name="Pearson M."/>
            <person name="Poon T.W."/>
            <person name="Priest M."/>
            <person name="Roberts A."/>
            <person name="Saif S."/>
            <person name="Shea T."/>
            <person name="Sykes S."/>
            <person name="Wortman J."/>
            <person name="Nusbaum C."/>
            <person name="Birren B."/>
        </authorList>
    </citation>
    <scope>NUCLEOTIDE SEQUENCE [LARGE SCALE GENOMIC DNA]</scope>
    <source>
        <strain evidence="2 3">CC92I</strain>
    </source>
</reference>
<accession>V7IAU6</accession>
<dbReference type="InterPro" id="IPR050767">
    <property type="entry name" value="Sel1_AlgK"/>
</dbReference>
<dbReference type="SMART" id="SM00671">
    <property type="entry name" value="SEL1"/>
    <property type="match status" value="3"/>
</dbReference>
<dbReference type="InterPro" id="IPR011990">
    <property type="entry name" value="TPR-like_helical_dom_sf"/>
</dbReference>
<keyword evidence="1" id="KW-0732">Signal</keyword>
<dbReference type="Pfam" id="PF08238">
    <property type="entry name" value="Sel1"/>
    <property type="match status" value="3"/>
</dbReference>
<dbReference type="InterPro" id="IPR006597">
    <property type="entry name" value="Sel1-like"/>
</dbReference>
<dbReference type="PANTHER" id="PTHR11102:SF160">
    <property type="entry name" value="ERAD-ASSOCIATED E3 UBIQUITIN-PROTEIN LIGASE COMPONENT HRD3"/>
    <property type="match status" value="1"/>
</dbReference>
<dbReference type="PANTHER" id="PTHR11102">
    <property type="entry name" value="SEL-1-LIKE PROTEIN"/>
    <property type="match status" value="1"/>
</dbReference>
<dbReference type="Gene3D" id="1.25.40.10">
    <property type="entry name" value="Tetratricopeptide repeat domain"/>
    <property type="match status" value="1"/>
</dbReference>
<evidence type="ECO:0008006" key="4">
    <source>
        <dbReference type="Google" id="ProtNLM"/>
    </source>
</evidence>
<dbReference type="AlphaFoldDB" id="V7IAU6"/>
<evidence type="ECO:0000256" key="1">
    <source>
        <dbReference type="SAM" id="SignalP"/>
    </source>
</evidence>
<comment type="caution">
    <text evidence="2">The sequence shown here is derived from an EMBL/GenBank/DDBJ whole genome shotgun (WGS) entry which is preliminary data.</text>
</comment>
<feature type="chain" id="PRO_5004760959" description="Sel1 repeat family protein" evidence="1">
    <location>
        <begin position="24"/>
        <end position="162"/>
    </location>
</feature>
<dbReference type="SUPFAM" id="SSF81901">
    <property type="entry name" value="HCP-like"/>
    <property type="match status" value="1"/>
</dbReference>
<sequence length="162" mass="17942">MKHLTKLLAAALLALGLNQVVWADDASDFRQTLQLAEQGVAEAQFNLGAMYDNGQGAHQDYAEAVKWFRRAAAQGYASAQYNLGVMYKNGRGVRQDDTEAVKWFRQAAAQGLAPAPYNLGWMYANGRGVLQDRALAQEWFGKACQNGDQDGCNNYQRLKADY</sequence>
<dbReference type="HOGENOM" id="CLU_000288_36_12_4"/>
<protein>
    <recommendedName>
        <fullName evidence="4">Sel1 repeat family protein</fullName>
    </recommendedName>
</protein>
<feature type="signal peptide" evidence="1">
    <location>
        <begin position="1"/>
        <end position="23"/>
    </location>
</feature>
<proteinExistence type="predicted"/>